<name>A0ABR5JD27_9ACTN</name>
<evidence type="ECO:0000256" key="1">
    <source>
        <dbReference type="SAM" id="MobiDB-lite"/>
    </source>
</evidence>
<sequence length="155" mass="17060">MPRQQLQYGRTPRLARLLVVRVGGVRHLEPVDGAGAEPGVAAAGRHLAGGRRVRRSAEHGPYLVDRGRAEHHPGAGVGAYGGAQRLQRVELLGHRDRDIGRAPVPQRYVQQVLRLAPAVRRREMAQRARPVHDDPQRPARVRRHRSARLAGPIGG</sequence>
<feature type="non-terminal residue" evidence="2">
    <location>
        <position position="155"/>
    </location>
</feature>
<keyword evidence="3" id="KW-1185">Reference proteome</keyword>
<proteinExistence type="predicted"/>
<evidence type="ECO:0000313" key="2">
    <source>
        <dbReference type="EMBL" id="KOG91213.1"/>
    </source>
</evidence>
<protein>
    <submittedName>
        <fullName evidence="2">Uncharacterized protein</fullName>
    </submittedName>
</protein>
<organism evidence="2 3">
    <name type="scientific">Streptomyces varsoviensis</name>
    <dbReference type="NCBI Taxonomy" id="67373"/>
    <lineage>
        <taxon>Bacteria</taxon>
        <taxon>Bacillati</taxon>
        <taxon>Actinomycetota</taxon>
        <taxon>Actinomycetes</taxon>
        <taxon>Kitasatosporales</taxon>
        <taxon>Streptomycetaceae</taxon>
        <taxon>Streptomyces</taxon>
    </lineage>
</organism>
<dbReference type="Proteomes" id="UP000037020">
    <property type="component" value="Unassembled WGS sequence"/>
</dbReference>
<gene>
    <name evidence="2" type="ORF">ADK38_04420</name>
</gene>
<evidence type="ECO:0000313" key="3">
    <source>
        <dbReference type="Proteomes" id="UP000037020"/>
    </source>
</evidence>
<feature type="compositionally biased region" description="Basic and acidic residues" evidence="1">
    <location>
        <begin position="121"/>
        <end position="137"/>
    </location>
</feature>
<feature type="region of interest" description="Disordered" evidence="1">
    <location>
        <begin position="121"/>
        <end position="155"/>
    </location>
</feature>
<accession>A0ABR5JD27</accession>
<comment type="caution">
    <text evidence="2">The sequence shown here is derived from an EMBL/GenBank/DDBJ whole genome shotgun (WGS) entry which is preliminary data.</text>
</comment>
<reference evidence="2 3" key="1">
    <citation type="submission" date="2015-07" db="EMBL/GenBank/DDBJ databases">
        <authorList>
            <person name="Ju K.-S."/>
            <person name="Doroghazi J.R."/>
            <person name="Metcalf W.W."/>
        </authorList>
    </citation>
    <scope>NUCLEOTIDE SEQUENCE [LARGE SCALE GENOMIC DNA]</scope>
    <source>
        <strain evidence="2 3">NRRL B-3589</strain>
    </source>
</reference>
<dbReference type="EMBL" id="LGUT01000358">
    <property type="protein sequence ID" value="KOG91213.1"/>
    <property type="molecule type" value="Genomic_DNA"/>
</dbReference>